<keyword evidence="5" id="KW-0004">4Fe-4S</keyword>
<dbReference type="InterPro" id="IPR005273">
    <property type="entry name" value="Ura-DNA_glyco_family4"/>
</dbReference>
<feature type="region of interest" description="Disordered" evidence="12">
    <location>
        <begin position="60"/>
        <end position="82"/>
    </location>
</feature>
<proteinExistence type="inferred from homology"/>
<dbReference type="PANTHER" id="PTHR33693">
    <property type="entry name" value="TYPE-5 URACIL-DNA GLYCOSYLASE"/>
    <property type="match status" value="1"/>
</dbReference>
<evidence type="ECO:0000313" key="14">
    <source>
        <dbReference type="EMBL" id="NNM73019.1"/>
    </source>
</evidence>
<evidence type="ECO:0000259" key="13">
    <source>
        <dbReference type="SMART" id="SM00986"/>
    </source>
</evidence>
<evidence type="ECO:0000256" key="1">
    <source>
        <dbReference type="ARBA" id="ARBA00001400"/>
    </source>
</evidence>
<dbReference type="Gene3D" id="3.40.470.10">
    <property type="entry name" value="Uracil-DNA glycosylase-like domain"/>
    <property type="match status" value="1"/>
</dbReference>
<dbReference type="AlphaFoldDB" id="A0A849I9D5"/>
<accession>A0A849I9D5</accession>
<feature type="compositionally biased region" description="Basic and acidic residues" evidence="12">
    <location>
        <begin position="60"/>
        <end position="71"/>
    </location>
</feature>
<evidence type="ECO:0000256" key="8">
    <source>
        <dbReference type="ARBA" id="ARBA00022801"/>
    </source>
</evidence>
<evidence type="ECO:0000256" key="3">
    <source>
        <dbReference type="ARBA" id="ARBA00012030"/>
    </source>
</evidence>
<dbReference type="GO" id="GO:0006281">
    <property type="term" value="P:DNA repair"/>
    <property type="evidence" value="ECO:0007669"/>
    <property type="project" value="UniProtKB-KW"/>
</dbReference>
<dbReference type="GO" id="GO:0051539">
    <property type="term" value="F:4 iron, 4 sulfur cluster binding"/>
    <property type="evidence" value="ECO:0007669"/>
    <property type="project" value="UniProtKB-KW"/>
</dbReference>
<keyword evidence="11" id="KW-0234">DNA repair</keyword>
<sequence>MTEVPPDHAQLVALFDFYVATGIDLALDEAPHDRFAESTQTAQSLDSARSLEQLTLNQRVRAEPLRARDEGSQPATRALPLAATAPPDEVAENARLRAREAGSLAELEAMVAAFDGCALKRTAKQLAFADGNPEADIMLVGEAPGAEEDRAGRPFVGRAGQLLDRMLASIGLDRSRVYIANVVPWRPPGNRTPTPQEVAICLPFTLRQIELCAPRFLVTLGAPATQTLLGLKEGIKRTRGRWVEYPGLVRPARALPMLHPAYLLRQPIDKRLAWRDLRLLRRALDEEPPRPSST</sequence>
<dbReference type="GO" id="GO:0004844">
    <property type="term" value="F:uracil DNA N-glycosylase activity"/>
    <property type="evidence" value="ECO:0007669"/>
    <property type="project" value="UniProtKB-EC"/>
</dbReference>
<keyword evidence="7" id="KW-0227">DNA damage</keyword>
<keyword evidence="8" id="KW-0378">Hydrolase</keyword>
<name>A0A849I9D5_9HYPH</name>
<keyword evidence="10" id="KW-0411">Iron-sulfur</keyword>
<dbReference type="NCBIfam" id="TIGR00758">
    <property type="entry name" value="UDG_fam4"/>
    <property type="match status" value="1"/>
</dbReference>
<dbReference type="InterPro" id="IPR005122">
    <property type="entry name" value="Uracil-DNA_glycosylase-like"/>
</dbReference>
<evidence type="ECO:0000256" key="6">
    <source>
        <dbReference type="ARBA" id="ARBA00022723"/>
    </source>
</evidence>
<comment type="caution">
    <text evidence="14">The sequence shown here is derived from an EMBL/GenBank/DDBJ whole genome shotgun (WGS) entry which is preliminary data.</text>
</comment>
<keyword evidence="15" id="KW-1185">Reference proteome</keyword>
<evidence type="ECO:0000256" key="2">
    <source>
        <dbReference type="ARBA" id="ARBA00006521"/>
    </source>
</evidence>
<dbReference type="GO" id="GO:0046872">
    <property type="term" value="F:metal ion binding"/>
    <property type="evidence" value="ECO:0007669"/>
    <property type="project" value="UniProtKB-KW"/>
</dbReference>
<dbReference type="EMBL" id="JABEPP010000003">
    <property type="protein sequence ID" value="NNM73019.1"/>
    <property type="molecule type" value="Genomic_DNA"/>
</dbReference>
<organism evidence="14 15">
    <name type="scientific">Enterovirga aerilata</name>
    <dbReference type="NCBI Taxonomy" id="2730920"/>
    <lineage>
        <taxon>Bacteria</taxon>
        <taxon>Pseudomonadati</taxon>
        <taxon>Pseudomonadota</taxon>
        <taxon>Alphaproteobacteria</taxon>
        <taxon>Hyphomicrobiales</taxon>
        <taxon>Methylobacteriaceae</taxon>
        <taxon>Enterovirga</taxon>
    </lineage>
</organism>
<dbReference type="RefSeq" id="WP_171218521.1">
    <property type="nucleotide sequence ID" value="NZ_JABEPP010000003.1"/>
</dbReference>
<dbReference type="Proteomes" id="UP000564885">
    <property type="component" value="Unassembled WGS sequence"/>
</dbReference>
<evidence type="ECO:0000256" key="7">
    <source>
        <dbReference type="ARBA" id="ARBA00022763"/>
    </source>
</evidence>
<comment type="catalytic activity">
    <reaction evidence="1">
        <text>Hydrolyzes single-stranded DNA or mismatched double-stranded DNA and polynucleotides, releasing free uracil.</text>
        <dbReference type="EC" id="3.2.2.27"/>
    </reaction>
</comment>
<dbReference type="Pfam" id="PF03167">
    <property type="entry name" value="UDG"/>
    <property type="match status" value="1"/>
</dbReference>
<keyword evidence="9" id="KW-0408">Iron</keyword>
<evidence type="ECO:0000256" key="10">
    <source>
        <dbReference type="ARBA" id="ARBA00023014"/>
    </source>
</evidence>
<dbReference type="PANTHER" id="PTHR33693:SF1">
    <property type="entry name" value="TYPE-4 URACIL-DNA GLYCOSYLASE"/>
    <property type="match status" value="1"/>
</dbReference>
<reference evidence="14 15" key="1">
    <citation type="submission" date="2020-04" db="EMBL/GenBank/DDBJ databases">
        <title>Enterovirga sp. isolate from soil.</title>
        <authorList>
            <person name="Chea S."/>
            <person name="Kim D.-U."/>
        </authorList>
    </citation>
    <scope>NUCLEOTIDE SEQUENCE [LARGE SCALE GENOMIC DNA]</scope>
    <source>
        <strain evidence="14 15">DB1703</strain>
    </source>
</reference>
<dbReference type="SMART" id="SM00986">
    <property type="entry name" value="UDG"/>
    <property type="match status" value="1"/>
</dbReference>
<dbReference type="InterPro" id="IPR036895">
    <property type="entry name" value="Uracil-DNA_glycosylase-like_sf"/>
</dbReference>
<evidence type="ECO:0000256" key="4">
    <source>
        <dbReference type="ARBA" id="ARBA00019403"/>
    </source>
</evidence>
<evidence type="ECO:0000256" key="11">
    <source>
        <dbReference type="ARBA" id="ARBA00023204"/>
    </source>
</evidence>
<dbReference type="CDD" id="cd10030">
    <property type="entry name" value="UDG-F4_TTUDGA_SPO1dp_like"/>
    <property type="match status" value="1"/>
</dbReference>
<evidence type="ECO:0000256" key="5">
    <source>
        <dbReference type="ARBA" id="ARBA00022485"/>
    </source>
</evidence>
<protein>
    <recommendedName>
        <fullName evidence="4">Type-4 uracil-DNA glycosylase</fullName>
        <ecNumber evidence="3">3.2.2.27</ecNumber>
    </recommendedName>
</protein>
<feature type="domain" description="Uracil-DNA glycosylase-like" evidence="13">
    <location>
        <begin position="128"/>
        <end position="278"/>
    </location>
</feature>
<gene>
    <name evidence="14" type="ORF">HJG44_11580</name>
</gene>
<dbReference type="EC" id="3.2.2.27" evidence="3"/>
<evidence type="ECO:0000256" key="12">
    <source>
        <dbReference type="SAM" id="MobiDB-lite"/>
    </source>
</evidence>
<comment type="similarity">
    <text evidence="2">Belongs to the uracil-DNA glycosylase (UDG) superfamily. Type 4 (UDGa) family.</text>
</comment>
<dbReference type="InterPro" id="IPR051536">
    <property type="entry name" value="UDG_Type-4/5"/>
</dbReference>
<dbReference type="SUPFAM" id="SSF52141">
    <property type="entry name" value="Uracil-DNA glycosylase-like"/>
    <property type="match status" value="1"/>
</dbReference>
<keyword evidence="6" id="KW-0479">Metal-binding</keyword>
<dbReference type="SMART" id="SM00987">
    <property type="entry name" value="UreE_C"/>
    <property type="match status" value="1"/>
</dbReference>
<evidence type="ECO:0000313" key="15">
    <source>
        <dbReference type="Proteomes" id="UP000564885"/>
    </source>
</evidence>
<evidence type="ECO:0000256" key="9">
    <source>
        <dbReference type="ARBA" id="ARBA00023004"/>
    </source>
</evidence>